<proteinExistence type="predicted"/>
<sequence length="236" mass="26433">MFSSWSQSPFWALAIAAQKCPYEDNDSIMFSVIDTKRLPNTIVYTPALGQVIGTPTRYTWEFLCFGPVYGDGHCAVRLSDLQRYDLRCFKRQIVNTADPEKVAVAAYFLAIRDETKAVLASTVASGDVPEEWTTDLSITQDGYAHGCTMEEAGLGMSFLRELAAKRRTSVSESVYQVKESERAESIFSEDESSVDSTEAILASDRFPSEVKRLYIDMVGWDVPHTVAGFRSLRPRH</sequence>
<comment type="caution">
    <text evidence="1">The sequence shown here is derived from an EMBL/GenBank/DDBJ whole genome shotgun (WGS) entry which is preliminary data.</text>
</comment>
<evidence type="ECO:0000313" key="2">
    <source>
        <dbReference type="Proteomes" id="UP001271007"/>
    </source>
</evidence>
<dbReference type="EMBL" id="JAWDJX010000001">
    <property type="protein sequence ID" value="KAK3058786.1"/>
    <property type="molecule type" value="Genomic_DNA"/>
</dbReference>
<reference evidence="1" key="1">
    <citation type="submission" date="2023-04" db="EMBL/GenBank/DDBJ databases">
        <title>Black Yeasts Isolated from many extreme environments.</title>
        <authorList>
            <person name="Coleine C."/>
            <person name="Stajich J.E."/>
            <person name="Selbmann L."/>
        </authorList>
    </citation>
    <scope>NUCLEOTIDE SEQUENCE</scope>
    <source>
        <strain evidence="1">CCFEE 5312</strain>
    </source>
</reference>
<dbReference type="Proteomes" id="UP001271007">
    <property type="component" value="Unassembled WGS sequence"/>
</dbReference>
<organism evidence="1 2">
    <name type="scientific">Extremus antarcticus</name>
    <dbReference type="NCBI Taxonomy" id="702011"/>
    <lineage>
        <taxon>Eukaryota</taxon>
        <taxon>Fungi</taxon>
        <taxon>Dikarya</taxon>
        <taxon>Ascomycota</taxon>
        <taxon>Pezizomycotina</taxon>
        <taxon>Dothideomycetes</taxon>
        <taxon>Dothideomycetidae</taxon>
        <taxon>Mycosphaerellales</taxon>
        <taxon>Extremaceae</taxon>
        <taxon>Extremus</taxon>
    </lineage>
</organism>
<gene>
    <name evidence="1" type="ORF">LTR09_000351</name>
</gene>
<keyword evidence="2" id="KW-1185">Reference proteome</keyword>
<accession>A0AAJ0LXC0</accession>
<dbReference type="AlphaFoldDB" id="A0AAJ0LXC0"/>
<protein>
    <submittedName>
        <fullName evidence="1">Uncharacterized protein</fullName>
    </submittedName>
</protein>
<evidence type="ECO:0000313" key="1">
    <source>
        <dbReference type="EMBL" id="KAK3058786.1"/>
    </source>
</evidence>
<name>A0AAJ0LXC0_9PEZI</name>